<feature type="region of interest" description="Disordered" evidence="1">
    <location>
        <begin position="29"/>
        <end position="88"/>
    </location>
</feature>
<evidence type="ECO:0000256" key="1">
    <source>
        <dbReference type="SAM" id="MobiDB-lite"/>
    </source>
</evidence>
<dbReference type="EMBL" id="CP101988">
    <property type="protein sequence ID" value="UUI75062.1"/>
    <property type="molecule type" value="Genomic_DNA"/>
</dbReference>
<name>A0ABY5KX48_9CELL</name>
<dbReference type="RefSeq" id="WP_227570055.1">
    <property type="nucleotide sequence ID" value="NZ_CP101988.1"/>
</dbReference>
<proteinExistence type="predicted"/>
<organism evidence="2 3">
    <name type="scientific">Cellulomonas chengniuliangii</name>
    <dbReference type="NCBI Taxonomy" id="2968084"/>
    <lineage>
        <taxon>Bacteria</taxon>
        <taxon>Bacillati</taxon>
        <taxon>Actinomycetota</taxon>
        <taxon>Actinomycetes</taxon>
        <taxon>Micrococcales</taxon>
        <taxon>Cellulomonadaceae</taxon>
        <taxon>Cellulomonas</taxon>
    </lineage>
</organism>
<gene>
    <name evidence="2" type="ORF">NP064_14995</name>
</gene>
<reference evidence="2 3" key="1">
    <citation type="submission" date="2022-07" db="EMBL/GenBank/DDBJ databases">
        <title>Novel species in genus cellulomonas.</title>
        <authorList>
            <person name="Ye L."/>
        </authorList>
    </citation>
    <scope>NUCLEOTIDE SEQUENCE [LARGE SCALE GENOMIC DNA]</scope>
    <source>
        <strain evidence="3">zg-Y338</strain>
    </source>
</reference>
<sequence>MPVRPGAVWGELPVIRLMTPMAYALPVVPADEASPPDAGGVPEPISSTRAPGVAATTAPAAPVPTPTQTRAAGREAFTGADVTASCGA</sequence>
<evidence type="ECO:0000313" key="3">
    <source>
        <dbReference type="Proteomes" id="UP001316189"/>
    </source>
</evidence>
<keyword evidence="3" id="KW-1185">Reference proteome</keyword>
<feature type="compositionally biased region" description="Low complexity" evidence="1">
    <location>
        <begin position="48"/>
        <end position="71"/>
    </location>
</feature>
<evidence type="ECO:0000313" key="2">
    <source>
        <dbReference type="EMBL" id="UUI75062.1"/>
    </source>
</evidence>
<dbReference type="Proteomes" id="UP001316189">
    <property type="component" value="Chromosome"/>
</dbReference>
<protein>
    <submittedName>
        <fullName evidence="2">Uncharacterized protein</fullName>
    </submittedName>
</protein>
<accession>A0ABY5KX48</accession>